<feature type="compositionally biased region" description="Low complexity" evidence="1">
    <location>
        <begin position="21"/>
        <end position="33"/>
    </location>
</feature>
<name>A0A8J5K2E0_HOMAM</name>
<evidence type="ECO:0000256" key="1">
    <source>
        <dbReference type="SAM" id="MobiDB-lite"/>
    </source>
</evidence>
<dbReference type="AlphaFoldDB" id="A0A8J5K2E0"/>
<reference evidence="2" key="1">
    <citation type="journal article" date="2021" name="Sci. Adv.">
        <title>The American lobster genome reveals insights on longevity, neural, and immune adaptations.</title>
        <authorList>
            <person name="Polinski J.M."/>
            <person name="Zimin A.V."/>
            <person name="Clark K.F."/>
            <person name="Kohn A.B."/>
            <person name="Sadowski N."/>
            <person name="Timp W."/>
            <person name="Ptitsyn A."/>
            <person name="Khanna P."/>
            <person name="Romanova D.Y."/>
            <person name="Williams P."/>
            <person name="Greenwood S.J."/>
            <person name="Moroz L.L."/>
            <person name="Walt D.R."/>
            <person name="Bodnar A.G."/>
        </authorList>
    </citation>
    <scope>NUCLEOTIDE SEQUENCE</scope>
    <source>
        <strain evidence="2">GMGI-L3</strain>
    </source>
</reference>
<protein>
    <submittedName>
        <fullName evidence="2">Uncharacterized protein</fullName>
    </submittedName>
</protein>
<comment type="caution">
    <text evidence="2">The sequence shown here is derived from an EMBL/GenBank/DDBJ whole genome shotgun (WGS) entry which is preliminary data.</text>
</comment>
<keyword evidence="3" id="KW-1185">Reference proteome</keyword>
<gene>
    <name evidence="2" type="ORF">Hamer_G005278</name>
</gene>
<proteinExistence type="predicted"/>
<sequence>MAYPQDDETPFGRRKTQAFDVPVPTTSRPTTSSPSPPPPPPRPHHLHLPVPTTSQTHTREKSAPDVKLPQFYGKITYHKKWRDRNVVVKKLHNGTPLTEEATILQELDGAGGLLYGVTTKPYALVMDLCPGITFTEAEKGSTETKLNPTA</sequence>
<accession>A0A8J5K2E0</accession>
<feature type="region of interest" description="Disordered" evidence="1">
    <location>
        <begin position="1"/>
        <end position="66"/>
    </location>
</feature>
<dbReference type="EMBL" id="JAHLQT010021845">
    <property type="protein sequence ID" value="KAG7166976.1"/>
    <property type="molecule type" value="Genomic_DNA"/>
</dbReference>
<evidence type="ECO:0000313" key="2">
    <source>
        <dbReference type="EMBL" id="KAG7166976.1"/>
    </source>
</evidence>
<dbReference type="Proteomes" id="UP000747542">
    <property type="component" value="Unassembled WGS sequence"/>
</dbReference>
<organism evidence="2 3">
    <name type="scientific">Homarus americanus</name>
    <name type="common">American lobster</name>
    <dbReference type="NCBI Taxonomy" id="6706"/>
    <lineage>
        <taxon>Eukaryota</taxon>
        <taxon>Metazoa</taxon>
        <taxon>Ecdysozoa</taxon>
        <taxon>Arthropoda</taxon>
        <taxon>Crustacea</taxon>
        <taxon>Multicrustacea</taxon>
        <taxon>Malacostraca</taxon>
        <taxon>Eumalacostraca</taxon>
        <taxon>Eucarida</taxon>
        <taxon>Decapoda</taxon>
        <taxon>Pleocyemata</taxon>
        <taxon>Astacidea</taxon>
        <taxon>Nephropoidea</taxon>
        <taxon>Nephropidae</taxon>
        <taxon>Homarus</taxon>
    </lineage>
</organism>
<evidence type="ECO:0000313" key="3">
    <source>
        <dbReference type="Proteomes" id="UP000747542"/>
    </source>
</evidence>